<dbReference type="InterPro" id="IPR029044">
    <property type="entry name" value="Nucleotide-diphossugar_trans"/>
</dbReference>
<reference evidence="2 3" key="1">
    <citation type="submission" date="2019-11" db="EMBL/GenBank/DDBJ databases">
        <title>Whole-genome sequence of a the green, strictly anaerobic photosynthetic bacterium Heliobacillus mobilis DSM 6151.</title>
        <authorList>
            <person name="Kyndt J.A."/>
            <person name="Meyer T.E."/>
        </authorList>
    </citation>
    <scope>NUCLEOTIDE SEQUENCE [LARGE SCALE GENOMIC DNA]</scope>
    <source>
        <strain evidence="2 3">DSM 6151</strain>
    </source>
</reference>
<feature type="domain" description="MobA-like NTP transferase" evidence="1">
    <location>
        <begin position="279"/>
        <end position="441"/>
    </location>
</feature>
<comment type="caution">
    <text evidence="2">The sequence shown here is derived from an EMBL/GenBank/DDBJ whole genome shotgun (WGS) entry which is preliminary data.</text>
</comment>
<name>A0A6I3SJV5_HELMO</name>
<keyword evidence="3" id="KW-1185">Reference proteome</keyword>
<dbReference type="SUPFAM" id="SSF52540">
    <property type="entry name" value="P-loop containing nucleoside triphosphate hydrolases"/>
    <property type="match status" value="1"/>
</dbReference>
<evidence type="ECO:0000313" key="3">
    <source>
        <dbReference type="Proteomes" id="UP000430670"/>
    </source>
</evidence>
<dbReference type="CDD" id="cd04182">
    <property type="entry name" value="GT_2_like_f"/>
    <property type="match status" value="1"/>
</dbReference>
<dbReference type="InterPro" id="IPR017587">
    <property type="entry name" value="YqeC"/>
</dbReference>
<dbReference type="OrthoDB" id="285216at2"/>
<dbReference type="EMBL" id="WNKU01000009">
    <property type="protein sequence ID" value="MTV49179.1"/>
    <property type="molecule type" value="Genomic_DNA"/>
</dbReference>
<dbReference type="Pfam" id="PF12804">
    <property type="entry name" value="NTP_transf_3"/>
    <property type="match status" value="1"/>
</dbReference>
<dbReference type="SUPFAM" id="SSF53448">
    <property type="entry name" value="Nucleotide-diphospho-sugar transferases"/>
    <property type="match status" value="1"/>
</dbReference>
<dbReference type="RefSeq" id="WP_155476285.1">
    <property type="nucleotide sequence ID" value="NZ_WNKU01000009.1"/>
</dbReference>
<dbReference type="Gene3D" id="3.40.50.300">
    <property type="entry name" value="P-loop containing nucleotide triphosphate hydrolases"/>
    <property type="match status" value="1"/>
</dbReference>
<dbReference type="InterPro" id="IPR027417">
    <property type="entry name" value="P-loop_NTPase"/>
</dbReference>
<evidence type="ECO:0000313" key="2">
    <source>
        <dbReference type="EMBL" id="MTV49179.1"/>
    </source>
</evidence>
<dbReference type="NCBIfam" id="TIGR03172">
    <property type="entry name" value="selenium cofactor biosynthesis protein YqeC"/>
    <property type="match status" value="1"/>
</dbReference>
<sequence length="475" mass="52105">MRDSCTGSYDVKSKWVATAARLLSPFPAIVALVGGGGKTTLLYALGRYLHQSGKRVLLSTTTKMYPPEAGQASLWLGSEPPPGDSLYLWGRGISPEGKVEGLDAGLFSTLTNDYDVILVEADGSRGLPLKVWGQGEPVLPSGVTDIFCLASLQAFGKPVQDVLHRAELADEFFALPEQVDLELWNALRQYHERTLRQLVDYGVTIRLIDRGSPALWRKVCDESYSAYLWSEADGCFPQKSIRITGKKNKQRFEVSKAKRFSRRGDSKGKVTKQDISIVAVVLAAGRASRFGGGKLRASLAGRPLLAWTLRLVNSIPFSSRLVVTGADSDVEELAKKYGHTVVMNQDWQKGMGTSLATAIQALQSSGNEANIDGVLFFLGDMPLIRRKTVSYLLQQIRSTKPDIAYPTFRGKKGHPVYFHRQCFPALFSLAGDEGGRQLMAQFPDHLAVPVDDEGVLTDVDSQKALEAVRVRLNSQ</sequence>
<organism evidence="2 3">
    <name type="scientific">Heliobacterium mobile</name>
    <name type="common">Heliobacillus mobilis</name>
    <dbReference type="NCBI Taxonomy" id="28064"/>
    <lineage>
        <taxon>Bacteria</taxon>
        <taxon>Bacillati</taxon>
        <taxon>Bacillota</taxon>
        <taxon>Clostridia</taxon>
        <taxon>Eubacteriales</taxon>
        <taxon>Heliobacteriaceae</taxon>
        <taxon>Heliobacterium</taxon>
    </lineage>
</organism>
<accession>A0A6I3SJV5</accession>
<dbReference type="Pfam" id="PF19842">
    <property type="entry name" value="YqeC"/>
    <property type="match status" value="1"/>
</dbReference>
<dbReference type="PANTHER" id="PTHR43777">
    <property type="entry name" value="MOLYBDENUM COFACTOR CYTIDYLYLTRANSFERASE"/>
    <property type="match status" value="1"/>
</dbReference>
<dbReference type="PANTHER" id="PTHR43777:SF1">
    <property type="entry name" value="MOLYBDENUM COFACTOR CYTIDYLYLTRANSFERASE"/>
    <property type="match status" value="1"/>
</dbReference>
<dbReference type="GO" id="GO:0016779">
    <property type="term" value="F:nucleotidyltransferase activity"/>
    <property type="evidence" value="ECO:0007669"/>
    <property type="project" value="UniProtKB-ARBA"/>
</dbReference>
<gene>
    <name evidence="2" type="primary">yqeC</name>
    <name evidence="2" type="ORF">GJ688_09330</name>
</gene>
<dbReference type="InterPro" id="IPR025877">
    <property type="entry name" value="MobA-like_NTP_Trfase"/>
</dbReference>
<dbReference type="Gene3D" id="3.90.550.10">
    <property type="entry name" value="Spore Coat Polysaccharide Biosynthesis Protein SpsA, Chain A"/>
    <property type="match status" value="1"/>
</dbReference>
<dbReference type="AlphaFoldDB" id="A0A6I3SJV5"/>
<dbReference type="Proteomes" id="UP000430670">
    <property type="component" value="Unassembled WGS sequence"/>
</dbReference>
<proteinExistence type="predicted"/>
<protein>
    <submittedName>
        <fullName evidence="2">Putative selenium-dependent hydroxylase accessory protein YqeC</fullName>
    </submittedName>
</protein>
<evidence type="ECO:0000259" key="1">
    <source>
        <dbReference type="Pfam" id="PF12804"/>
    </source>
</evidence>